<evidence type="ECO:0000256" key="4">
    <source>
        <dbReference type="ARBA" id="ARBA00022723"/>
    </source>
</evidence>
<name>A0A1S1Q5S9_9ACTN</name>
<dbReference type="InterPro" id="IPR017927">
    <property type="entry name" value="FAD-bd_FR_type"/>
</dbReference>
<evidence type="ECO:0000256" key="6">
    <source>
        <dbReference type="ARBA" id="ARBA00023002"/>
    </source>
</evidence>
<dbReference type="InterPro" id="IPR006058">
    <property type="entry name" value="2Fe2S_fd_BS"/>
</dbReference>
<dbReference type="InterPro" id="IPR036010">
    <property type="entry name" value="2Fe-2S_ferredoxin-like_sf"/>
</dbReference>
<evidence type="ECO:0000256" key="5">
    <source>
        <dbReference type="ARBA" id="ARBA00022827"/>
    </source>
</evidence>
<dbReference type="Gene3D" id="2.40.30.10">
    <property type="entry name" value="Translation factors"/>
    <property type="match status" value="1"/>
</dbReference>
<keyword evidence="2" id="KW-0285">Flavoprotein</keyword>
<dbReference type="Gene3D" id="3.40.50.80">
    <property type="entry name" value="Nucleotide-binding domain of ferredoxin-NADP reductase (FNR) module"/>
    <property type="match status" value="1"/>
</dbReference>
<feature type="domain" description="FAD-binding FR-type" evidence="10">
    <location>
        <begin position="8"/>
        <end position="113"/>
    </location>
</feature>
<evidence type="ECO:0000256" key="7">
    <source>
        <dbReference type="ARBA" id="ARBA00023004"/>
    </source>
</evidence>
<gene>
    <name evidence="11" type="ORF">CC117_30420</name>
</gene>
<dbReference type="InterPro" id="IPR050415">
    <property type="entry name" value="MRET"/>
</dbReference>
<dbReference type="CDD" id="cd06214">
    <property type="entry name" value="PA_degradation_oxidoreductase_like"/>
    <property type="match status" value="1"/>
</dbReference>
<evidence type="ECO:0000313" key="12">
    <source>
        <dbReference type="Proteomes" id="UP000179627"/>
    </source>
</evidence>
<dbReference type="InterPro" id="IPR001433">
    <property type="entry name" value="OxRdtase_FAD/NAD-bd"/>
</dbReference>
<dbReference type="AlphaFoldDB" id="A0A1S1Q5S9"/>
<evidence type="ECO:0000256" key="1">
    <source>
        <dbReference type="ARBA" id="ARBA00001974"/>
    </source>
</evidence>
<dbReference type="PANTHER" id="PTHR47354">
    <property type="entry name" value="NADH OXIDOREDUCTASE HCR"/>
    <property type="match status" value="1"/>
</dbReference>
<evidence type="ECO:0000256" key="2">
    <source>
        <dbReference type="ARBA" id="ARBA00022630"/>
    </source>
</evidence>
<protein>
    <submittedName>
        <fullName evidence="11">Ferredoxin</fullName>
    </submittedName>
</protein>
<keyword evidence="5" id="KW-0274">FAD</keyword>
<dbReference type="PRINTS" id="PR00410">
    <property type="entry name" value="PHEHYDRXLASE"/>
</dbReference>
<dbReference type="OrthoDB" id="9796486at2"/>
<dbReference type="InterPro" id="IPR012675">
    <property type="entry name" value="Beta-grasp_dom_sf"/>
</dbReference>
<keyword evidence="4" id="KW-0479">Metal-binding</keyword>
<dbReference type="Proteomes" id="UP000179627">
    <property type="component" value="Unassembled WGS sequence"/>
</dbReference>
<dbReference type="InterPro" id="IPR008333">
    <property type="entry name" value="Cbr1-like_FAD-bd_dom"/>
</dbReference>
<keyword evidence="7" id="KW-0408">Iron</keyword>
<dbReference type="InterPro" id="IPR001041">
    <property type="entry name" value="2Fe-2S_ferredoxin-type"/>
</dbReference>
<dbReference type="Pfam" id="PF00175">
    <property type="entry name" value="NAD_binding_1"/>
    <property type="match status" value="1"/>
</dbReference>
<dbReference type="GO" id="GO:0016491">
    <property type="term" value="F:oxidoreductase activity"/>
    <property type="evidence" value="ECO:0007669"/>
    <property type="project" value="UniProtKB-KW"/>
</dbReference>
<comment type="cofactor">
    <cofactor evidence="1">
        <name>FAD</name>
        <dbReference type="ChEBI" id="CHEBI:57692"/>
    </cofactor>
</comment>
<dbReference type="InterPro" id="IPR039261">
    <property type="entry name" value="FNR_nucleotide-bd"/>
</dbReference>
<dbReference type="CDD" id="cd00207">
    <property type="entry name" value="fer2"/>
    <property type="match status" value="1"/>
</dbReference>
<evidence type="ECO:0000313" key="11">
    <source>
        <dbReference type="EMBL" id="OHV28472.1"/>
    </source>
</evidence>
<keyword evidence="12" id="KW-1185">Reference proteome</keyword>
<dbReference type="SUPFAM" id="SSF63380">
    <property type="entry name" value="Riboflavin synthase domain-like"/>
    <property type="match status" value="1"/>
</dbReference>
<comment type="caution">
    <text evidence="11">The sequence shown here is derived from an EMBL/GenBank/DDBJ whole genome shotgun (WGS) entry which is preliminary data.</text>
</comment>
<evidence type="ECO:0000256" key="3">
    <source>
        <dbReference type="ARBA" id="ARBA00022714"/>
    </source>
</evidence>
<dbReference type="InterPro" id="IPR001709">
    <property type="entry name" value="Flavoprot_Pyr_Nucl_cyt_Rdtase"/>
</dbReference>
<evidence type="ECO:0000259" key="9">
    <source>
        <dbReference type="PROSITE" id="PS51085"/>
    </source>
</evidence>
<proteinExistence type="predicted"/>
<dbReference type="Pfam" id="PF00111">
    <property type="entry name" value="Fer2"/>
    <property type="match status" value="1"/>
</dbReference>
<evidence type="ECO:0000259" key="10">
    <source>
        <dbReference type="PROSITE" id="PS51384"/>
    </source>
</evidence>
<dbReference type="Pfam" id="PF00970">
    <property type="entry name" value="FAD_binding_6"/>
    <property type="match status" value="1"/>
</dbReference>
<dbReference type="SUPFAM" id="SSF52343">
    <property type="entry name" value="Ferredoxin reductase-like, C-terminal NADP-linked domain"/>
    <property type="match status" value="1"/>
</dbReference>
<dbReference type="Gene3D" id="3.10.20.30">
    <property type="match status" value="1"/>
</dbReference>
<sequence length="342" mass="36336">MPAGTARHRYYPLRVLRIVTETAEASSIVFDVPSELTELFAYRAGQFVTLRIPADGGTAVRSYSMSSSPVVDAELRVTVKRVPGGLISNWLHDTVGAGHVLAVLPPGGTFVLDQGEHDIVAFAAGSGITPVFSIVRTALVSSARRVHLLYANRDRPAAIFGDELDALVEQYPGRLVVEHHEDAARGFVGHADVARVAGAHSDAVHYICGPAAFMDIVAAGLRDTGVGPSKVYIERFTPLQEPAGQPDPAAVDDIEVTIKLGGKTVTTAHRRGNTLMATARFAGLRPPSSCETGSCATCMARIVQGGAEMRINDALTPDEVAEGWVLTCQAVPTTQVVEVVYE</sequence>
<dbReference type="PANTHER" id="PTHR47354:SF8">
    <property type="entry name" value="1,2-PHENYLACETYL-COA EPOXIDASE, SUBUNIT E"/>
    <property type="match status" value="1"/>
</dbReference>
<dbReference type="PROSITE" id="PS51085">
    <property type="entry name" value="2FE2S_FER_2"/>
    <property type="match status" value="1"/>
</dbReference>
<keyword evidence="3" id="KW-0001">2Fe-2S</keyword>
<dbReference type="InterPro" id="IPR017938">
    <property type="entry name" value="Riboflavin_synthase-like_b-brl"/>
</dbReference>
<keyword evidence="8" id="KW-0411">Iron-sulfur</keyword>
<dbReference type="PROSITE" id="PS00197">
    <property type="entry name" value="2FE2S_FER_1"/>
    <property type="match status" value="1"/>
</dbReference>
<evidence type="ECO:0000256" key="8">
    <source>
        <dbReference type="ARBA" id="ARBA00023014"/>
    </source>
</evidence>
<accession>A0A1S1Q5S9</accession>
<dbReference type="GO" id="GO:0050660">
    <property type="term" value="F:flavin adenine dinucleotide binding"/>
    <property type="evidence" value="ECO:0007669"/>
    <property type="project" value="TreeGrafter"/>
</dbReference>
<dbReference type="PRINTS" id="PR00371">
    <property type="entry name" value="FPNCR"/>
</dbReference>
<dbReference type="PROSITE" id="PS51384">
    <property type="entry name" value="FAD_FR"/>
    <property type="match status" value="1"/>
</dbReference>
<dbReference type="GO" id="GO:0051537">
    <property type="term" value="F:2 iron, 2 sulfur cluster binding"/>
    <property type="evidence" value="ECO:0007669"/>
    <property type="project" value="UniProtKB-KW"/>
</dbReference>
<feature type="domain" description="2Fe-2S ferredoxin-type" evidence="9">
    <location>
        <begin position="254"/>
        <end position="342"/>
    </location>
</feature>
<dbReference type="SUPFAM" id="SSF54292">
    <property type="entry name" value="2Fe-2S ferredoxin-like"/>
    <property type="match status" value="1"/>
</dbReference>
<keyword evidence="6" id="KW-0560">Oxidoreductase</keyword>
<reference evidence="12" key="1">
    <citation type="submission" date="2016-07" db="EMBL/GenBank/DDBJ databases">
        <title>Sequence Frankia sp. strain CcI1.17.</title>
        <authorList>
            <person name="Ghodhbane-Gtari F."/>
            <person name="Swanson E."/>
            <person name="Gueddou A."/>
            <person name="Morris K."/>
            <person name="Hezbri K."/>
            <person name="Ktari A."/>
            <person name="Nouioui I."/>
            <person name="Abebe-Akele F."/>
            <person name="Simpson S."/>
            <person name="Thomas K."/>
            <person name="Gtari M."/>
            <person name="Tisa L.S."/>
            <person name="Hurst S."/>
        </authorList>
    </citation>
    <scope>NUCLEOTIDE SEQUENCE [LARGE SCALE GENOMIC DNA]</scope>
    <source>
        <strain evidence="12">Cc1.17</strain>
    </source>
</reference>
<organism evidence="11 12">
    <name type="scientific">Parafrankia colletiae</name>
    <dbReference type="NCBI Taxonomy" id="573497"/>
    <lineage>
        <taxon>Bacteria</taxon>
        <taxon>Bacillati</taxon>
        <taxon>Actinomycetota</taxon>
        <taxon>Actinomycetes</taxon>
        <taxon>Frankiales</taxon>
        <taxon>Frankiaceae</taxon>
        <taxon>Parafrankia</taxon>
    </lineage>
</organism>
<dbReference type="GO" id="GO:0046872">
    <property type="term" value="F:metal ion binding"/>
    <property type="evidence" value="ECO:0007669"/>
    <property type="project" value="UniProtKB-KW"/>
</dbReference>
<dbReference type="EMBL" id="MBLM01000178">
    <property type="protein sequence ID" value="OHV28472.1"/>
    <property type="molecule type" value="Genomic_DNA"/>
</dbReference>